<gene>
    <name evidence="1" type="ORF">K7X08_014499</name>
</gene>
<organism evidence="1 2">
    <name type="scientific">Anisodus acutangulus</name>
    <dbReference type="NCBI Taxonomy" id="402998"/>
    <lineage>
        <taxon>Eukaryota</taxon>
        <taxon>Viridiplantae</taxon>
        <taxon>Streptophyta</taxon>
        <taxon>Embryophyta</taxon>
        <taxon>Tracheophyta</taxon>
        <taxon>Spermatophyta</taxon>
        <taxon>Magnoliopsida</taxon>
        <taxon>eudicotyledons</taxon>
        <taxon>Gunneridae</taxon>
        <taxon>Pentapetalae</taxon>
        <taxon>asterids</taxon>
        <taxon>lamiids</taxon>
        <taxon>Solanales</taxon>
        <taxon>Solanaceae</taxon>
        <taxon>Solanoideae</taxon>
        <taxon>Hyoscyameae</taxon>
        <taxon>Anisodus</taxon>
    </lineage>
</organism>
<keyword evidence="2" id="KW-1185">Reference proteome</keyword>
<dbReference type="AlphaFoldDB" id="A0A9Q1LLQ7"/>
<protein>
    <submittedName>
        <fullName evidence="1">Uncharacterized protein</fullName>
    </submittedName>
</protein>
<sequence>MCRKLWSQDFKFYNNLPRVNSADLKNITMNKKVKSFFDRACSSVHSRKVQLFAEFLICKTAATYMVRSILLLEF</sequence>
<accession>A0A9Q1LLQ7</accession>
<evidence type="ECO:0000313" key="1">
    <source>
        <dbReference type="EMBL" id="KAJ8537959.1"/>
    </source>
</evidence>
<proteinExistence type="predicted"/>
<evidence type="ECO:0000313" key="2">
    <source>
        <dbReference type="Proteomes" id="UP001152561"/>
    </source>
</evidence>
<reference evidence="2" key="1">
    <citation type="journal article" date="2023" name="Proc. Natl. Acad. Sci. U.S.A.">
        <title>Genomic and structural basis for evolution of tropane alkaloid biosynthesis.</title>
        <authorList>
            <person name="Wanga Y.-J."/>
            <person name="Taina T."/>
            <person name="Yua J.-Y."/>
            <person name="Lia J."/>
            <person name="Xua B."/>
            <person name="Chenc J."/>
            <person name="D'Auriad J.C."/>
            <person name="Huanga J.-P."/>
            <person name="Huanga S.-X."/>
        </authorList>
    </citation>
    <scope>NUCLEOTIDE SEQUENCE [LARGE SCALE GENOMIC DNA]</scope>
    <source>
        <strain evidence="2">cv. KIB-2019</strain>
    </source>
</reference>
<name>A0A9Q1LLQ7_9SOLA</name>
<dbReference type="Proteomes" id="UP001152561">
    <property type="component" value="Unassembled WGS sequence"/>
</dbReference>
<comment type="caution">
    <text evidence="1">The sequence shown here is derived from an EMBL/GenBank/DDBJ whole genome shotgun (WGS) entry which is preliminary data.</text>
</comment>
<dbReference type="EMBL" id="JAJAGQ010000017">
    <property type="protein sequence ID" value="KAJ8537959.1"/>
    <property type="molecule type" value="Genomic_DNA"/>
</dbReference>